<gene>
    <name evidence="1" type="ORF">NKI33_33100</name>
</gene>
<dbReference type="EMBL" id="JAMYPJ010000100">
    <property type="protein sequence ID" value="MER8937752.1"/>
    <property type="molecule type" value="Genomic_DNA"/>
</dbReference>
<comment type="caution">
    <text evidence="1">The sequence shown here is derived from an EMBL/GenBank/DDBJ whole genome shotgun (WGS) entry which is preliminary data.</text>
</comment>
<keyword evidence="2" id="KW-1185">Reference proteome</keyword>
<dbReference type="RefSeq" id="WP_352658087.1">
    <property type="nucleotide sequence ID" value="NZ_JAMYMY010000094.1"/>
</dbReference>
<proteinExistence type="predicted"/>
<name>A0ABV1YRM1_9HYPH</name>
<sequence length="98" mass="10949">MQIFDRISSLIDADDCQAAIEDARALLLQFGQKSDALTHAIDEFLLDRLDLMTLAFIVECYGRGFELLARMLARRRLAKVRLLSGGVGRAERVPKPDG</sequence>
<evidence type="ECO:0000313" key="2">
    <source>
        <dbReference type="Proteomes" id="UP001464387"/>
    </source>
</evidence>
<dbReference type="Proteomes" id="UP001464387">
    <property type="component" value="Unassembled WGS sequence"/>
</dbReference>
<protein>
    <submittedName>
        <fullName evidence="1">Uncharacterized protein</fullName>
    </submittedName>
</protein>
<evidence type="ECO:0000313" key="1">
    <source>
        <dbReference type="EMBL" id="MER8937752.1"/>
    </source>
</evidence>
<organism evidence="1 2">
    <name type="scientific">Mesorhizobium opportunistum</name>
    <dbReference type="NCBI Taxonomy" id="593909"/>
    <lineage>
        <taxon>Bacteria</taxon>
        <taxon>Pseudomonadati</taxon>
        <taxon>Pseudomonadota</taxon>
        <taxon>Alphaproteobacteria</taxon>
        <taxon>Hyphomicrobiales</taxon>
        <taxon>Phyllobacteriaceae</taxon>
        <taxon>Mesorhizobium</taxon>
    </lineage>
</organism>
<reference evidence="1 2" key="1">
    <citation type="journal article" date="2024" name="Proc. Natl. Acad. Sci. U.S.A.">
        <title>The evolutionary genomics of adaptation to stress in wild rhizobium bacteria.</title>
        <authorList>
            <person name="Kehlet-Delgado H."/>
            <person name="Montoya A.P."/>
            <person name="Jensen K.T."/>
            <person name="Wendlandt C.E."/>
            <person name="Dexheimer C."/>
            <person name="Roberts M."/>
            <person name="Torres Martinez L."/>
            <person name="Friesen M.L."/>
            <person name="Griffitts J.S."/>
            <person name="Porter S.S."/>
        </authorList>
    </citation>
    <scope>NUCLEOTIDE SEQUENCE [LARGE SCALE GENOMIC DNA]</scope>
    <source>
        <strain evidence="1 2">M0729</strain>
    </source>
</reference>
<accession>A0ABV1YRM1</accession>